<evidence type="ECO:0008006" key="4">
    <source>
        <dbReference type="Google" id="ProtNLM"/>
    </source>
</evidence>
<evidence type="ECO:0000313" key="3">
    <source>
        <dbReference type="Proteomes" id="UP001160148"/>
    </source>
</evidence>
<evidence type="ECO:0000313" key="2">
    <source>
        <dbReference type="EMBL" id="CAI6344546.1"/>
    </source>
</evidence>
<organism evidence="2 3">
    <name type="scientific">Macrosiphum euphorbiae</name>
    <name type="common">potato aphid</name>
    <dbReference type="NCBI Taxonomy" id="13131"/>
    <lineage>
        <taxon>Eukaryota</taxon>
        <taxon>Metazoa</taxon>
        <taxon>Ecdysozoa</taxon>
        <taxon>Arthropoda</taxon>
        <taxon>Hexapoda</taxon>
        <taxon>Insecta</taxon>
        <taxon>Pterygota</taxon>
        <taxon>Neoptera</taxon>
        <taxon>Paraneoptera</taxon>
        <taxon>Hemiptera</taxon>
        <taxon>Sternorrhyncha</taxon>
        <taxon>Aphidomorpha</taxon>
        <taxon>Aphidoidea</taxon>
        <taxon>Aphididae</taxon>
        <taxon>Macrosiphini</taxon>
        <taxon>Macrosiphum</taxon>
    </lineage>
</organism>
<name>A0AAV0VP31_9HEMI</name>
<reference evidence="2 3" key="1">
    <citation type="submission" date="2023-01" db="EMBL/GenBank/DDBJ databases">
        <authorList>
            <person name="Whitehead M."/>
        </authorList>
    </citation>
    <scope>NUCLEOTIDE SEQUENCE [LARGE SCALE GENOMIC DNA]</scope>
</reference>
<accession>A0AAV0VP31</accession>
<feature type="compositionally biased region" description="Polar residues" evidence="1">
    <location>
        <begin position="63"/>
        <end position="72"/>
    </location>
</feature>
<feature type="region of interest" description="Disordered" evidence="1">
    <location>
        <begin position="33"/>
        <end position="88"/>
    </location>
</feature>
<keyword evidence="3" id="KW-1185">Reference proteome</keyword>
<proteinExistence type="predicted"/>
<gene>
    <name evidence="2" type="ORF">MEUPH1_LOCUS1668</name>
</gene>
<sequence>MWEEPAKCANCGGNHTANYKGCQSLKKLLNRTKPKAKKINKEQQPIPTLAIPPIPPPSRRSGNEASSSNSKGKPSYAEIAANRPPPDQSLHIITKFLDELKSILNPLLTVLTSLINKITLPITPTP</sequence>
<evidence type="ECO:0000256" key="1">
    <source>
        <dbReference type="SAM" id="MobiDB-lite"/>
    </source>
</evidence>
<comment type="caution">
    <text evidence="2">The sequence shown here is derived from an EMBL/GenBank/DDBJ whole genome shotgun (WGS) entry which is preliminary data.</text>
</comment>
<dbReference type="Proteomes" id="UP001160148">
    <property type="component" value="Unassembled WGS sequence"/>
</dbReference>
<dbReference type="EMBL" id="CARXXK010000001">
    <property type="protein sequence ID" value="CAI6344546.1"/>
    <property type="molecule type" value="Genomic_DNA"/>
</dbReference>
<dbReference type="AlphaFoldDB" id="A0AAV0VP31"/>
<protein>
    <recommendedName>
        <fullName evidence="4">Gag protein</fullName>
    </recommendedName>
</protein>